<sequence length="163" mass="19622">MEDSRNNVMFRKTKPYNGRNETSLDSEYQAEQARLEQAKAKRHQIAESRRVALFGSTEEKAAYKQRISQDAQLQLIMREQQAKEQREKEERTNARVEEHRRMMEDLERQREAQRRAKLIQMQNENRLAAMAKHTDNLQKKVTEDRRDREMIQENIVNYQPNVF</sequence>
<keyword evidence="3" id="KW-1185">Reference proteome</keyword>
<proteinExistence type="predicted"/>
<accession>A0AAU9IBP1</accession>
<feature type="region of interest" description="Disordered" evidence="1">
    <location>
        <begin position="79"/>
        <end position="101"/>
    </location>
</feature>
<protein>
    <submittedName>
        <fullName evidence="2">Uncharacterized protein</fullName>
    </submittedName>
</protein>
<dbReference type="AlphaFoldDB" id="A0AAU9IBP1"/>
<evidence type="ECO:0000313" key="3">
    <source>
        <dbReference type="Proteomes" id="UP001162131"/>
    </source>
</evidence>
<name>A0AAU9IBP1_9CILI</name>
<evidence type="ECO:0000313" key="2">
    <source>
        <dbReference type="EMBL" id="CAG9311612.1"/>
    </source>
</evidence>
<dbReference type="EMBL" id="CAJZBQ010000004">
    <property type="protein sequence ID" value="CAG9311612.1"/>
    <property type="molecule type" value="Genomic_DNA"/>
</dbReference>
<comment type="caution">
    <text evidence="2">The sequence shown here is derived from an EMBL/GenBank/DDBJ whole genome shotgun (WGS) entry which is preliminary data.</text>
</comment>
<reference evidence="2" key="1">
    <citation type="submission" date="2021-09" db="EMBL/GenBank/DDBJ databases">
        <authorList>
            <consortium name="AG Swart"/>
            <person name="Singh M."/>
            <person name="Singh A."/>
            <person name="Seah K."/>
            <person name="Emmerich C."/>
        </authorList>
    </citation>
    <scope>NUCLEOTIDE SEQUENCE</scope>
    <source>
        <strain evidence="2">ATCC30299</strain>
    </source>
</reference>
<feature type="region of interest" description="Disordered" evidence="1">
    <location>
        <begin position="1"/>
        <end position="25"/>
    </location>
</feature>
<dbReference type="Proteomes" id="UP001162131">
    <property type="component" value="Unassembled WGS sequence"/>
</dbReference>
<organism evidence="2 3">
    <name type="scientific">Blepharisma stoltei</name>
    <dbReference type="NCBI Taxonomy" id="1481888"/>
    <lineage>
        <taxon>Eukaryota</taxon>
        <taxon>Sar</taxon>
        <taxon>Alveolata</taxon>
        <taxon>Ciliophora</taxon>
        <taxon>Postciliodesmatophora</taxon>
        <taxon>Heterotrichea</taxon>
        <taxon>Heterotrichida</taxon>
        <taxon>Blepharismidae</taxon>
        <taxon>Blepharisma</taxon>
    </lineage>
</organism>
<feature type="compositionally biased region" description="Basic and acidic residues" evidence="1">
    <location>
        <begin position="80"/>
        <end position="101"/>
    </location>
</feature>
<evidence type="ECO:0000256" key="1">
    <source>
        <dbReference type="SAM" id="MobiDB-lite"/>
    </source>
</evidence>
<gene>
    <name evidence="2" type="ORF">BSTOLATCC_MIC3899</name>
</gene>